<reference evidence="3 4" key="1">
    <citation type="submission" date="2019-03" db="EMBL/GenBank/DDBJ databases">
        <title>Genomic Encyclopedia of Type Strains, Phase IV (KMG-IV): sequencing the most valuable type-strain genomes for metagenomic binning, comparative biology and taxonomic classification.</title>
        <authorList>
            <person name="Goeker M."/>
        </authorList>
    </citation>
    <scope>NUCLEOTIDE SEQUENCE [LARGE SCALE GENOMIC DNA]</scope>
    <source>
        <strain evidence="3 4">DSM 28697</strain>
    </source>
</reference>
<sequence>MLEEALIYFKSRPGYETLFSLFKKKMESLGRVGGSVPVTALTGDEQREVAAFFGMTAEELKQKRNVTLLSFEKKLQQTRFEGITLSALLEGYYGKAIISIKEAKQQKLLEQETQWQHWKALYPRLDFWFNRVLARAPDSYWIYRLQDEGRLNTWLPKLEKAVTMFPDEPTRLPVFSQKVTGDPHAFDPGNELGRLLIHVLQTNLDVSPSRSSNTEDMNDVLSAHSLVRDDIANFVTVANITASTSNGISPLWAAACEQHTVLNMPLREVNNVTSARPAHGSYVWIVENSGVCASLLDEVPEAPLVCTHGQFKLTALRLLDLLVATGTQLIYGGDCDPEGLLMAERLFQRYPGQVSFWKMDEASYRHSLSGVQVSDERLKKLDALHHPMLSQVASTMSDLRVAGYQEAVLPELILELKEYMGSAFE</sequence>
<dbReference type="AlphaFoldDB" id="A0A4V3D4B7"/>
<evidence type="ECO:0000259" key="2">
    <source>
        <dbReference type="Pfam" id="PF11796"/>
    </source>
</evidence>
<dbReference type="InterPro" id="IPR013495">
    <property type="entry name" value="CHP02679"/>
</dbReference>
<accession>A0A4V3D4B7</accession>
<evidence type="ECO:0000313" key="3">
    <source>
        <dbReference type="EMBL" id="TDQ34636.1"/>
    </source>
</evidence>
<keyword evidence="4" id="KW-1185">Reference proteome</keyword>
<evidence type="ECO:0000259" key="1">
    <source>
        <dbReference type="Pfam" id="PF09664"/>
    </source>
</evidence>
<protein>
    <submittedName>
        <fullName evidence="3">Uncharacterized protein (TIGR02679 family)</fullName>
    </submittedName>
</protein>
<gene>
    <name evidence="3" type="ORF">EV213_12454</name>
</gene>
<dbReference type="EMBL" id="SNYJ01000024">
    <property type="protein sequence ID" value="TDQ34636.1"/>
    <property type="molecule type" value="Genomic_DNA"/>
</dbReference>
<dbReference type="InterPro" id="IPR024465">
    <property type="entry name" value="DUF2399"/>
</dbReference>
<dbReference type="NCBIfam" id="TIGR02679">
    <property type="entry name" value="TIGR02679 family protein"/>
    <property type="match status" value="1"/>
</dbReference>
<comment type="caution">
    <text evidence="3">The sequence shown here is derived from an EMBL/GenBank/DDBJ whole genome shotgun (WGS) entry which is preliminary data.</text>
</comment>
<evidence type="ECO:0000313" key="4">
    <source>
        <dbReference type="Proteomes" id="UP000295632"/>
    </source>
</evidence>
<organism evidence="3 4">
    <name type="scientific">Aureibacillus halotolerans</name>
    <dbReference type="NCBI Taxonomy" id="1508390"/>
    <lineage>
        <taxon>Bacteria</taxon>
        <taxon>Bacillati</taxon>
        <taxon>Bacillota</taxon>
        <taxon>Bacilli</taxon>
        <taxon>Bacillales</taxon>
        <taxon>Bacillaceae</taxon>
        <taxon>Aureibacillus</taxon>
    </lineage>
</organism>
<dbReference type="Pfam" id="PF09664">
    <property type="entry name" value="DUF2399"/>
    <property type="match status" value="1"/>
</dbReference>
<proteinExistence type="predicted"/>
<dbReference type="InterPro" id="IPR024466">
    <property type="entry name" value="CHP02679_N"/>
</dbReference>
<feature type="domain" description="DUF2399" evidence="1">
    <location>
        <begin position="263"/>
        <end position="415"/>
    </location>
</feature>
<name>A0A4V3D4B7_9BACI</name>
<dbReference type="OrthoDB" id="1661308at2"/>
<dbReference type="RefSeq" id="WP_133582140.1">
    <property type="nucleotide sequence ID" value="NZ_SNYJ01000024.1"/>
</dbReference>
<dbReference type="Pfam" id="PF11796">
    <property type="entry name" value="DUF3323"/>
    <property type="match status" value="1"/>
</dbReference>
<feature type="domain" description="Conserved hypothetical protein CHP02679 N terminus" evidence="2">
    <location>
        <begin position="33"/>
        <end position="241"/>
    </location>
</feature>
<dbReference type="Proteomes" id="UP000295632">
    <property type="component" value="Unassembled WGS sequence"/>
</dbReference>